<keyword evidence="1" id="KW-1133">Transmembrane helix</keyword>
<name>A0ABV2FG29_9STRE</name>
<feature type="transmembrane region" description="Helical" evidence="1">
    <location>
        <begin position="35"/>
        <end position="53"/>
    </location>
</feature>
<dbReference type="RefSeq" id="WP_354364320.1">
    <property type="nucleotide sequence ID" value="NZ_JBEPLO010000005.1"/>
</dbReference>
<evidence type="ECO:0000256" key="1">
    <source>
        <dbReference type="SAM" id="Phobius"/>
    </source>
</evidence>
<reference evidence="2 3" key="1">
    <citation type="submission" date="2024-06" db="EMBL/GenBank/DDBJ databases">
        <title>Genomic Encyclopedia of Type Strains, Phase IV (KMG-IV): sequencing the most valuable type-strain genomes for metagenomic binning, comparative biology and taxonomic classification.</title>
        <authorList>
            <person name="Goeker M."/>
        </authorList>
    </citation>
    <scope>NUCLEOTIDE SEQUENCE [LARGE SCALE GENOMIC DNA]</scope>
    <source>
        <strain evidence="2 3">DSM 28303</strain>
    </source>
</reference>
<evidence type="ECO:0000313" key="2">
    <source>
        <dbReference type="EMBL" id="MET3557513.1"/>
    </source>
</evidence>
<keyword evidence="1" id="KW-0812">Transmembrane</keyword>
<gene>
    <name evidence="2" type="ORF">ABID29_000623</name>
</gene>
<protein>
    <submittedName>
        <fullName evidence="2">Multidrug transporter EmrE-like cation transporter</fullName>
    </submittedName>
</protein>
<evidence type="ECO:0000313" key="3">
    <source>
        <dbReference type="Proteomes" id="UP001549122"/>
    </source>
</evidence>
<sequence length="60" mass="6629">MKRALKPTAIAFVLLYASFILLVKSCNNFMATMTSYLLWSLPASLIIGCLYATHSSQKGE</sequence>
<organism evidence="2 3">
    <name type="scientific">Streptococcus rupicaprae</name>
    <dbReference type="NCBI Taxonomy" id="759619"/>
    <lineage>
        <taxon>Bacteria</taxon>
        <taxon>Bacillati</taxon>
        <taxon>Bacillota</taxon>
        <taxon>Bacilli</taxon>
        <taxon>Lactobacillales</taxon>
        <taxon>Streptococcaceae</taxon>
        <taxon>Streptococcus</taxon>
    </lineage>
</organism>
<proteinExistence type="predicted"/>
<keyword evidence="1" id="KW-0472">Membrane</keyword>
<dbReference type="Proteomes" id="UP001549122">
    <property type="component" value="Unassembled WGS sequence"/>
</dbReference>
<keyword evidence="3" id="KW-1185">Reference proteome</keyword>
<dbReference type="EMBL" id="JBEPLO010000005">
    <property type="protein sequence ID" value="MET3557513.1"/>
    <property type="molecule type" value="Genomic_DNA"/>
</dbReference>
<comment type="caution">
    <text evidence="2">The sequence shown here is derived from an EMBL/GenBank/DDBJ whole genome shotgun (WGS) entry which is preliminary data.</text>
</comment>
<accession>A0ABV2FG29</accession>